<reference evidence="1" key="1">
    <citation type="journal article" date="2016" name="Nat. Genet.">
        <title>A high-quality carrot genome assembly provides new insights into carotenoid accumulation and asterid genome evolution.</title>
        <authorList>
            <person name="Iorizzo M."/>
            <person name="Ellison S."/>
            <person name="Senalik D."/>
            <person name="Zeng P."/>
            <person name="Satapoomin P."/>
            <person name="Huang J."/>
            <person name="Bowman M."/>
            <person name="Iovene M."/>
            <person name="Sanseverino W."/>
            <person name="Cavagnaro P."/>
            <person name="Yildiz M."/>
            <person name="Macko-Podgorni A."/>
            <person name="Moranska E."/>
            <person name="Grzebelus E."/>
            <person name="Grzebelus D."/>
            <person name="Ashrafi H."/>
            <person name="Zheng Z."/>
            <person name="Cheng S."/>
            <person name="Spooner D."/>
            <person name="Van Deynze A."/>
            <person name="Simon P."/>
        </authorList>
    </citation>
    <scope>NUCLEOTIDE SEQUENCE [LARGE SCALE GENOMIC DNA]</scope>
    <source>
        <tissue evidence="1">Leaf</tissue>
    </source>
</reference>
<dbReference type="Gene3D" id="1.10.510.10">
    <property type="entry name" value="Transferase(Phosphotransferase) domain 1"/>
    <property type="match status" value="1"/>
</dbReference>
<evidence type="ECO:0000313" key="3">
    <source>
        <dbReference type="Proteomes" id="UP000077755"/>
    </source>
</evidence>
<dbReference type="AlphaFoldDB" id="A0A164VQQ2"/>
<evidence type="ECO:0008006" key="4">
    <source>
        <dbReference type="Google" id="ProtNLM"/>
    </source>
</evidence>
<dbReference type="InterPro" id="IPR011009">
    <property type="entry name" value="Kinase-like_dom_sf"/>
</dbReference>
<evidence type="ECO:0000313" key="1">
    <source>
        <dbReference type="EMBL" id="KZM90714.1"/>
    </source>
</evidence>
<dbReference type="PANTHER" id="PTHR45621">
    <property type="entry name" value="OS01G0588500 PROTEIN-RELATED"/>
    <property type="match status" value="1"/>
</dbReference>
<evidence type="ECO:0000313" key="2">
    <source>
        <dbReference type="EMBL" id="WOH04849.1"/>
    </source>
</evidence>
<proteinExistence type="predicted"/>
<accession>A0A164VQQ2</accession>
<protein>
    <recommendedName>
        <fullName evidence="4">Protein kinase domain-containing protein</fullName>
    </recommendedName>
</protein>
<dbReference type="EMBL" id="CP093348">
    <property type="protein sequence ID" value="WOH04849.1"/>
    <property type="molecule type" value="Genomic_DNA"/>
</dbReference>
<dbReference type="EMBL" id="LNRQ01000006">
    <property type="protein sequence ID" value="KZM90714.1"/>
    <property type="molecule type" value="Genomic_DNA"/>
</dbReference>
<keyword evidence="3" id="KW-1185">Reference proteome</keyword>
<reference evidence="2" key="2">
    <citation type="submission" date="2022-03" db="EMBL/GenBank/DDBJ databases">
        <title>Draft title - Genomic analysis of global carrot germplasm unveils the trajectory of domestication and the origin of high carotenoid orange carrot.</title>
        <authorList>
            <person name="Iorizzo M."/>
            <person name="Ellison S."/>
            <person name="Senalik D."/>
            <person name="Macko-Podgorni A."/>
            <person name="Grzebelus D."/>
            <person name="Bostan H."/>
            <person name="Rolling W."/>
            <person name="Curaba J."/>
            <person name="Simon P."/>
        </authorList>
    </citation>
    <scope>NUCLEOTIDE SEQUENCE</scope>
    <source>
        <tissue evidence="2">Leaf</tissue>
    </source>
</reference>
<dbReference type="Gramene" id="KZM90714">
    <property type="protein sequence ID" value="KZM90714"/>
    <property type="gene ID" value="DCAR_021921"/>
</dbReference>
<dbReference type="SUPFAM" id="SSF56112">
    <property type="entry name" value="Protein kinase-like (PK-like)"/>
    <property type="match status" value="1"/>
</dbReference>
<organism evidence="1">
    <name type="scientific">Daucus carota subsp. sativus</name>
    <name type="common">Carrot</name>
    <dbReference type="NCBI Taxonomy" id="79200"/>
    <lineage>
        <taxon>Eukaryota</taxon>
        <taxon>Viridiplantae</taxon>
        <taxon>Streptophyta</taxon>
        <taxon>Embryophyta</taxon>
        <taxon>Tracheophyta</taxon>
        <taxon>Spermatophyta</taxon>
        <taxon>Magnoliopsida</taxon>
        <taxon>eudicotyledons</taxon>
        <taxon>Gunneridae</taxon>
        <taxon>Pentapetalae</taxon>
        <taxon>asterids</taxon>
        <taxon>campanulids</taxon>
        <taxon>Apiales</taxon>
        <taxon>Apiaceae</taxon>
        <taxon>Apioideae</taxon>
        <taxon>Scandiceae</taxon>
        <taxon>Daucinae</taxon>
        <taxon>Daucus</taxon>
        <taxon>Daucus sect. Daucus</taxon>
    </lineage>
</organism>
<name>A0A164VQQ2_DAUCS</name>
<sequence>MLLTLTSHHPTLSTSAVDAAIVLNHESLPERNPQLKVKLVDGSSLAVAVVLIAFQKEQPKSPLKATYPWSSIPLPLLCVTEVSRRLTETCDSETRNSLVLSDSSSQQVGTGMMVAVKKLNHESGAGISRMAGSSAIEPLSWDKRLKIATGAAWGLEFLHCSEKKIIYRDFKASNILFDTRYSHFQHWALLDASKNIRRERLLPRRNTCLSYSDLLKPPCTLPTHFEDCPRSLKPCCVADGPVFVIVIENDKVCSWIDYNLYASYV</sequence>
<gene>
    <name evidence="1" type="ORF">DCAR_021921</name>
    <name evidence="2" type="ORF">DCAR_0624261</name>
</gene>
<dbReference type="InterPro" id="IPR050823">
    <property type="entry name" value="Plant_Ser_Thr_Prot_Kinase"/>
</dbReference>
<dbReference type="Proteomes" id="UP000077755">
    <property type="component" value="Chromosome 6"/>
</dbReference>